<sequence length="67" mass="7529">MPNKKKTLAALRNEKELSQKMFALQVGVSPSLVGMWETGKRNPSLHNALKIASFFGIPIEQIKFDSR</sequence>
<dbReference type="PROSITE" id="PS50943">
    <property type="entry name" value="HTH_CROC1"/>
    <property type="match status" value="1"/>
</dbReference>
<keyword evidence="4" id="KW-1185">Reference proteome</keyword>
<feature type="domain" description="HTH cro/C1-type" evidence="2">
    <location>
        <begin position="8"/>
        <end position="62"/>
    </location>
</feature>
<proteinExistence type="predicted"/>
<name>A0ABR7GE37_9FIRM</name>
<keyword evidence="1" id="KW-0238">DNA-binding</keyword>
<organism evidence="3 4">
    <name type="scientific">Roseburia lenta</name>
    <dbReference type="NCBI Taxonomy" id="2763061"/>
    <lineage>
        <taxon>Bacteria</taxon>
        <taxon>Bacillati</taxon>
        <taxon>Bacillota</taxon>
        <taxon>Clostridia</taxon>
        <taxon>Lachnospirales</taxon>
        <taxon>Lachnospiraceae</taxon>
        <taxon>Roseburia</taxon>
    </lineage>
</organism>
<dbReference type="SUPFAM" id="SSF47413">
    <property type="entry name" value="lambda repressor-like DNA-binding domains"/>
    <property type="match status" value="1"/>
</dbReference>
<accession>A0ABR7GE37</accession>
<evidence type="ECO:0000259" key="2">
    <source>
        <dbReference type="PROSITE" id="PS50943"/>
    </source>
</evidence>
<dbReference type="CDD" id="cd00093">
    <property type="entry name" value="HTH_XRE"/>
    <property type="match status" value="1"/>
</dbReference>
<dbReference type="Proteomes" id="UP000643810">
    <property type="component" value="Unassembled WGS sequence"/>
</dbReference>
<dbReference type="InterPro" id="IPR010982">
    <property type="entry name" value="Lambda_DNA-bd_dom_sf"/>
</dbReference>
<dbReference type="SMART" id="SM00530">
    <property type="entry name" value="HTH_XRE"/>
    <property type="match status" value="1"/>
</dbReference>
<dbReference type="PANTHER" id="PTHR46558:SF4">
    <property type="entry name" value="DNA-BIDING PHAGE PROTEIN"/>
    <property type="match status" value="1"/>
</dbReference>
<gene>
    <name evidence="3" type="ORF">H8R94_01840</name>
</gene>
<evidence type="ECO:0000256" key="1">
    <source>
        <dbReference type="ARBA" id="ARBA00023125"/>
    </source>
</evidence>
<evidence type="ECO:0000313" key="4">
    <source>
        <dbReference type="Proteomes" id="UP000643810"/>
    </source>
</evidence>
<protein>
    <submittedName>
        <fullName evidence="3">Helix-turn-helix transcriptional regulator</fullName>
    </submittedName>
</protein>
<dbReference type="RefSeq" id="WP_186853713.1">
    <property type="nucleotide sequence ID" value="NZ_JACOPG010000001.1"/>
</dbReference>
<dbReference type="Gene3D" id="1.10.260.40">
    <property type="entry name" value="lambda repressor-like DNA-binding domains"/>
    <property type="match status" value="1"/>
</dbReference>
<dbReference type="PANTHER" id="PTHR46558">
    <property type="entry name" value="TRACRIPTIONAL REGULATORY PROTEIN-RELATED-RELATED"/>
    <property type="match status" value="1"/>
</dbReference>
<evidence type="ECO:0000313" key="3">
    <source>
        <dbReference type="EMBL" id="MBC5685368.1"/>
    </source>
</evidence>
<dbReference type="EMBL" id="JACOPG010000001">
    <property type="protein sequence ID" value="MBC5685368.1"/>
    <property type="molecule type" value="Genomic_DNA"/>
</dbReference>
<comment type="caution">
    <text evidence="3">The sequence shown here is derived from an EMBL/GenBank/DDBJ whole genome shotgun (WGS) entry which is preliminary data.</text>
</comment>
<reference evidence="3 4" key="1">
    <citation type="submission" date="2020-08" db="EMBL/GenBank/DDBJ databases">
        <title>Genome public.</title>
        <authorList>
            <person name="Liu C."/>
            <person name="Sun Q."/>
        </authorList>
    </citation>
    <scope>NUCLEOTIDE SEQUENCE [LARGE SCALE GENOMIC DNA]</scope>
    <source>
        <strain evidence="3 4">NSJ-9</strain>
    </source>
</reference>
<dbReference type="Pfam" id="PF01381">
    <property type="entry name" value="HTH_3"/>
    <property type="match status" value="1"/>
</dbReference>
<dbReference type="InterPro" id="IPR001387">
    <property type="entry name" value="Cro/C1-type_HTH"/>
</dbReference>